<evidence type="ECO:0000313" key="2">
    <source>
        <dbReference type="Proteomes" id="UP000050502"/>
    </source>
</evidence>
<dbReference type="EMBL" id="LGKN01000005">
    <property type="protein sequence ID" value="KPL87685.1"/>
    <property type="molecule type" value="Genomic_DNA"/>
</dbReference>
<reference evidence="1 2" key="1">
    <citation type="submission" date="2015-07" db="EMBL/GenBank/DDBJ databases">
        <title>Whole genome sequence of Ardenticatena maritima DSM 23922.</title>
        <authorList>
            <person name="Hemp J."/>
            <person name="Ward L.M."/>
            <person name="Pace L.A."/>
            <person name="Fischer W.W."/>
        </authorList>
    </citation>
    <scope>NUCLEOTIDE SEQUENCE [LARGE SCALE GENOMIC DNA]</scope>
    <source>
        <strain evidence="1 2">110S</strain>
    </source>
</reference>
<gene>
    <name evidence="1" type="ORF">SE16_08740</name>
</gene>
<accession>A0A0P6XVR0</accession>
<protein>
    <recommendedName>
        <fullName evidence="3">NIPSNAP domain-containing protein</fullName>
    </recommendedName>
</protein>
<dbReference type="SUPFAM" id="SSF54909">
    <property type="entry name" value="Dimeric alpha+beta barrel"/>
    <property type="match status" value="1"/>
</dbReference>
<dbReference type="AlphaFoldDB" id="A0A0P6XVR0"/>
<comment type="caution">
    <text evidence="1">The sequence shown here is derived from an EMBL/GenBank/DDBJ whole genome shotgun (WGS) entry which is preliminary data.</text>
</comment>
<proteinExistence type="predicted"/>
<evidence type="ECO:0008006" key="3">
    <source>
        <dbReference type="Google" id="ProtNLM"/>
    </source>
</evidence>
<dbReference type="InterPro" id="IPR011008">
    <property type="entry name" value="Dimeric_a/b-barrel"/>
</dbReference>
<dbReference type="Proteomes" id="UP000050502">
    <property type="component" value="Unassembled WGS sequence"/>
</dbReference>
<name>A0A0P6XVR0_9CHLR</name>
<sequence>MKLLMSWDIRPGKETAYLDFITSEFAPRLIELGLEPTDGWYTVYGNGPQVLMGGITDDMETMREILSSDEWQELYEKLMEYVTNFSYKIVPATGRFQF</sequence>
<evidence type="ECO:0000313" key="1">
    <source>
        <dbReference type="EMBL" id="KPL87685.1"/>
    </source>
</evidence>
<organism evidence="1 2">
    <name type="scientific">Ardenticatena maritima</name>
    <dbReference type="NCBI Taxonomy" id="872965"/>
    <lineage>
        <taxon>Bacteria</taxon>
        <taxon>Bacillati</taxon>
        <taxon>Chloroflexota</taxon>
        <taxon>Ardenticatenia</taxon>
        <taxon>Ardenticatenales</taxon>
        <taxon>Ardenticatenaceae</taxon>
        <taxon>Ardenticatena</taxon>
    </lineage>
</organism>